<dbReference type="PANTHER" id="PTHR11017">
    <property type="entry name" value="LEUCINE-RICH REPEAT-CONTAINING PROTEIN"/>
    <property type="match status" value="1"/>
</dbReference>
<dbReference type="Pfam" id="PF23286">
    <property type="entry name" value="LRR_13"/>
    <property type="match status" value="1"/>
</dbReference>
<keyword evidence="10" id="KW-1185">Reference proteome</keyword>
<dbReference type="Gene3D" id="3.80.10.10">
    <property type="entry name" value="Ribonuclease Inhibitor"/>
    <property type="match status" value="2"/>
</dbReference>
<dbReference type="EMBL" id="JANJYJ010000004">
    <property type="protein sequence ID" value="KAK3219245.1"/>
    <property type="molecule type" value="Genomic_DNA"/>
</dbReference>
<dbReference type="GO" id="GO:0043531">
    <property type="term" value="F:ADP binding"/>
    <property type="evidence" value="ECO:0007669"/>
    <property type="project" value="InterPro"/>
</dbReference>
<dbReference type="FunFam" id="3.40.50.10140:FF:000007">
    <property type="entry name" value="Disease resistance protein (TIR-NBS-LRR class)"/>
    <property type="match status" value="1"/>
</dbReference>
<dbReference type="Proteomes" id="UP001281410">
    <property type="component" value="Unassembled WGS sequence"/>
</dbReference>
<protein>
    <recommendedName>
        <fullName evidence="1">ADP-ribosyl cyclase/cyclic ADP-ribose hydrolase</fullName>
        <ecNumber evidence="1">3.2.2.6</ecNumber>
    </recommendedName>
</protein>
<keyword evidence="5" id="KW-0611">Plant defense</keyword>
<dbReference type="SMART" id="SM00382">
    <property type="entry name" value="AAA"/>
    <property type="match status" value="1"/>
</dbReference>
<accession>A0AAE0AKD5</accession>
<keyword evidence="3" id="KW-0677">Repeat</keyword>
<dbReference type="InterPro" id="IPR001611">
    <property type="entry name" value="Leu-rich_rpt"/>
</dbReference>
<dbReference type="InterPro" id="IPR058546">
    <property type="entry name" value="RPS4B/Roq1-like_LRR"/>
</dbReference>
<dbReference type="GO" id="GO:0061809">
    <property type="term" value="F:NAD+ nucleosidase activity, cyclic ADP-ribose generating"/>
    <property type="evidence" value="ECO:0007669"/>
    <property type="project" value="UniProtKB-EC"/>
</dbReference>
<dbReference type="GO" id="GO:0006952">
    <property type="term" value="P:defense response"/>
    <property type="evidence" value="ECO:0007669"/>
    <property type="project" value="InterPro"/>
</dbReference>
<dbReference type="SMART" id="SM00369">
    <property type="entry name" value="LRR_TYP"/>
    <property type="match status" value="2"/>
</dbReference>
<gene>
    <name evidence="9" type="ORF">Dsin_013215</name>
</gene>
<dbReference type="GO" id="GO:0007165">
    <property type="term" value="P:signal transduction"/>
    <property type="evidence" value="ECO:0007669"/>
    <property type="project" value="InterPro"/>
</dbReference>
<evidence type="ECO:0000256" key="5">
    <source>
        <dbReference type="ARBA" id="ARBA00022821"/>
    </source>
</evidence>
<comment type="caution">
    <text evidence="9">The sequence shown here is derived from an EMBL/GenBank/DDBJ whole genome shotgun (WGS) entry which is preliminary data.</text>
</comment>
<keyword evidence="2" id="KW-0433">Leucine-rich repeat</keyword>
<keyword evidence="4" id="KW-0378">Hydrolase</keyword>
<dbReference type="InterPro" id="IPR045344">
    <property type="entry name" value="C-JID"/>
</dbReference>
<dbReference type="InterPro" id="IPR000157">
    <property type="entry name" value="TIR_dom"/>
</dbReference>
<dbReference type="SMART" id="SM00255">
    <property type="entry name" value="TIR"/>
    <property type="match status" value="1"/>
</dbReference>
<evidence type="ECO:0000259" key="8">
    <source>
        <dbReference type="PROSITE" id="PS50104"/>
    </source>
</evidence>
<evidence type="ECO:0000256" key="6">
    <source>
        <dbReference type="ARBA" id="ARBA00023027"/>
    </source>
</evidence>
<evidence type="ECO:0000256" key="7">
    <source>
        <dbReference type="ARBA" id="ARBA00047304"/>
    </source>
</evidence>
<dbReference type="InterPro" id="IPR058192">
    <property type="entry name" value="WHD_ROQ1-like"/>
</dbReference>
<dbReference type="InterPro" id="IPR044974">
    <property type="entry name" value="Disease_R_plants"/>
</dbReference>
<dbReference type="EC" id="3.2.2.6" evidence="1"/>
<keyword evidence="6" id="KW-0520">NAD</keyword>
<dbReference type="PROSITE" id="PS51450">
    <property type="entry name" value="LRR"/>
    <property type="match status" value="1"/>
</dbReference>
<comment type="catalytic activity">
    <reaction evidence="7">
        <text>NAD(+) + H2O = ADP-D-ribose + nicotinamide + H(+)</text>
        <dbReference type="Rhea" id="RHEA:16301"/>
        <dbReference type="ChEBI" id="CHEBI:15377"/>
        <dbReference type="ChEBI" id="CHEBI:15378"/>
        <dbReference type="ChEBI" id="CHEBI:17154"/>
        <dbReference type="ChEBI" id="CHEBI:57540"/>
        <dbReference type="ChEBI" id="CHEBI:57967"/>
        <dbReference type="EC" id="3.2.2.6"/>
    </reaction>
    <physiologicalReaction direction="left-to-right" evidence="7">
        <dbReference type="Rhea" id="RHEA:16302"/>
    </physiologicalReaction>
</comment>
<dbReference type="InterPro" id="IPR042197">
    <property type="entry name" value="Apaf_helical"/>
</dbReference>
<dbReference type="Gene3D" id="3.40.50.300">
    <property type="entry name" value="P-loop containing nucleotide triphosphate hydrolases"/>
    <property type="match status" value="1"/>
</dbReference>
<dbReference type="InterPro" id="IPR003593">
    <property type="entry name" value="AAA+_ATPase"/>
</dbReference>
<evidence type="ECO:0000256" key="4">
    <source>
        <dbReference type="ARBA" id="ARBA00022801"/>
    </source>
</evidence>
<evidence type="ECO:0000256" key="1">
    <source>
        <dbReference type="ARBA" id="ARBA00011982"/>
    </source>
</evidence>
<evidence type="ECO:0000256" key="2">
    <source>
        <dbReference type="ARBA" id="ARBA00022614"/>
    </source>
</evidence>
<evidence type="ECO:0000256" key="3">
    <source>
        <dbReference type="ARBA" id="ARBA00022737"/>
    </source>
</evidence>
<dbReference type="SUPFAM" id="SSF52540">
    <property type="entry name" value="P-loop containing nucleoside triphosphate hydrolases"/>
    <property type="match status" value="1"/>
</dbReference>
<organism evidence="9 10">
    <name type="scientific">Dipteronia sinensis</name>
    <dbReference type="NCBI Taxonomy" id="43782"/>
    <lineage>
        <taxon>Eukaryota</taxon>
        <taxon>Viridiplantae</taxon>
        <taxon>Streptophyta</taxon>
        <taxon>Embryophyta</taxon>
        <taxon>Tracheophyta</taxon>
        <taxon>Spermatophyta</taxon>
        <taxon>Magnoliopsida</taxon>
        <taxon>eudicotyledons</taxon>
        <taxon>Gunneridae</taxon>
        <taxon>Pentapetalae</taxon>
        <taxon>rosids</taxon>
        <taxon>malvids</taxon>
        <taxon>Sapindales</taxon>
        <taxon>Sapindaceae</taxon>
        <taxon>Hippocastanoideae</taxon>
        <taxon>Acereae</taxon>
        <taxon>Dipteronia</taxon>
    </lineage>
</organism>
<dbReference type="PANTHER" id="PTHR11017:SF527">
    <property type="entry name" value="TMV RESISTANCE PROTEIN N-LIKE"/>
    <property type="match status" value="1"/>
</dbReference>
<dbReference type="PRINTS" id="PR00364">
    <property type="entry name" value="DISEASERSIST"/>
</dbReference>
<sequence>MSVNKRALDFSSSSAKEQRSSLSSASCSNSQWKYDVFLSFRGEDTRNNFTGHLYAALDLRGIYTFKDDKRLEKGTDISPELLQAIESSRFSIIILSKNYASSTWCLEELAKIVECMDTEKSNVVPVFYQVDPSEVRKQRGEFKTDFDRHEQDFRDNLNKVKRWRSALTRVASISGWHSKDRSEADLIKDIVDDISRKVNKSFWSDGGDLVGIDSRVKKIYELLETECDDIRFVGICGMGGIGKTTLARAVHERLQNKYKGSCFLENVREVSGKSGLAYLQEILLYEFLKDTNLKIYDYHEGINLIRRRLCRKKVFLVLDDVHQLEQLEGLAGRDDWFGPGSRIVVTTRDEHVLVSHGIDRIYKPEGLYYNEAHRLFVSKAFKHIQPTNDHVELIHHALGYAKGLPLALKVLGSFLCDRSVHEWKSELEKLQEVPNENIVKILRISYDGLDKIEKKIFLDVACFFNGKDKDRTMKILNGCNFYPDIGLRVLVEKCLITIAENKLQMHDLIQEMGWEIVREQHPSEPGKWSRLWLYEDVYYVLAKNMGTPAVEAIIPVGQREEITHLNGQSFSTLSNLRLLIISNVHLSEDIEYLSNELRFLKWQGYPLKSLPSSFQPQKLFQLSLCYSRIEYLWKGVKPFRELKTIKLSYSRNLIRTPDFTMVPNLARLDLQYCTKLHEVDQSVGFLRRLIVLNLDKCESLVQFPSNVSGLKSLKILNLHGCSKLDTLPLNLGQVEHLEELDVSGTAIRQVPSSIVQLTNLKTLSLRGCKGEPPKTWSFSLWSWMLPTRKPDCIGLLLPPLAGLSVLKTLDISDCNLSDGAIPNDFGSLFSLEELKLSGNNFVSLPDCISQLSKLKILCLEKCQKLQSLPKLPPEIMFLGAEDCTSLKTISSALELTSQEIALHFFNCFQLLLETQDMNNSLVILLLKRWLQINEMSNHDPMLQEISNHDPMLQEPPSFPSHQFHIRLPGSEIPGFFCCRREGSSVDGRLPSGWLNDEFMGFAVCAVFALPDHSDDVEIKGYIATRLGSSNFSFSYRGFTTIDSDHLWLGYLSRDIFHHNIITTSNGGEGVFVFFNVSWGENAFNSLVKRCGVRLVYKQDVENFEQTDGSITRVDPGVLDFSNPIRGQISMPYILEFSKIRKMYSRTPSEYRWYPNLMRPDFLARLACSTTTSESESSSNRLTITRGGR</sequence>
<dbReference type="Pfam" id="PF00931">
    <property type="entry name" value="NB-ARC"/>
    <property type="match status" value="1"/>
</dbReference>
<dbReference type="InterPro" id="IPR027417">
    <property type="entry name" value="P-loop_NTPase"/>
</dbReference>
<dbReference type="Pfam" id="PF01582">
    <property type="entry name" value="TIR"/>
    <property type="match status" value="1"/>
</dbReference>
<dbReference type="SUPFAM" id="SSF52200">
    <property type="entry name" value="Toll/Interleukin receptor TIR domain"/>
    <property type="match status" value="1"/>
</dbReference>
<reference evidence="9" key="1">
    <citation type="journal article" date="2023" name="Plant J.">
        <title>Genome sequences and population genomics provide insights into the demographic history, inbreeding, and mutation load of two 'living fossil' tree species of Dipteronia.</title>
        <authorList>
            <person name="Feng Y."/>
            <person name="Comes H.P."/>
            <person name="Chen J."/>
            <person name="Zhu S."/>
            <person name="Lu R."/>
            <person name="Zhang X."/>
            <person name="Li P."/>
            <person name="Qiu J."/>
            <person name="Olsen K.M."/>
            <person name="Qiu Y."/>
        </authorList>
    </citation>
    <scope>NUCLEOTIDE SEQUENCE</scope>
    <source>
        <strain evidence="9">NBL</strain>
    </source>
</reference>
<dbReference type="SUPFAM" id="SSF52058">
    <property type="entry name" value="L domain-like"/>
    <property type="match status" value="1"/>
</dbReference>
<dbReference type="Pfam" id="PF20160">
    <property type="entry name" value="C-JID"/>
    <property type="match status" value="1"/>
</dbReference>
<dbReference type="InterPro" id="IPR002182">
    <property type="entry name" value="NB-ARC"/>
</dbReference>
<dbReference type="Gene3D" id="3.40.50.10140">
    <property type="entry name" value="Toll/interleukin-1 receptor homology (TIR) domain"/>
    <property type="match status" value="1"/>
</dbReference>
<dbReference type="Pfam" id="PF23282">
    <property type="entry name" value="WHD_ROQ1"/>
    <property type="match status" value="1"/>
</dbReference>
<dbReference type="InterPro" id="IPR003591">
    <property type="entry name" value="Leu-rich_rpt_typical-subtyp"/>
</dbReference>
<dbReference type="InterPro" id="IPR032675">
    <property type="entry name" value="LRR_dom_sf"/>
</dbReference>
<evidence type="ECO:0000313" key="10">
    <source>
        <dbReference type="Proteomes" id="UP001281410"/>
    </source>
</evidence>
<dbReference type="PROSITE" id="PS50104">
    <property type="entry name" value="TIR"/>
    <property type="match status" value="1"/>
</dbReference>
<dbReference type="InterPro" id="IPR035897">
    <property type="entry name" value="Toll_tir_struct_dom_sf"/>
</dbReference>
<feature type="domain" description="TIR" evidence="8">
    <location>
        <begin position="32"/>
        <end position="198"/>
    </location>
</feature>
<dbReference type="AlphaFoldDB" id="A0AAE0AKD5"/>
<dbReference type="Gene3D" id="1.10.8.430">
    <property type="entry name" value="Helical domain of apoptotic protease-activating factors"/>
    <property type="match status" value="1"/>
</dbReference>
<proteinExistence type="predicted"/>
<name>A0AAE0AKD5_9ROSI</name>
<evidence type="ECO:0000313" key="9">
    <source>
        <dbReference type="EMBL" id="KAK3219245.1"/>
    </source>
</evidence>